<reference evidence="11" key="1">
    <citation type="submission" date="2016-11" db="UniProtKB">
        <authorList>
            <consortium name="WormBaseParasite"/>
        </authorList>
    </citation>
    <scope>IDENTIFICATION</scope>
</reference>
<dbReference type="PROSITE" id="PS00028">
    <property type="entry name" value="ZINC_FINGER_C2H2_1"/>
    <property type="match status" value="1"/>
</dbReference>
<dbReference type="InterPro" id="IPR013087">
    <property type="entry name" value="Znf_C2H2_type"/>
</dbReference>
<dbReference type="GO" id="GO:0005634">
    <property type="term" value="C:nucleus"/>
    <property type="evidence" value="ECO:0007669"/>
    <property type="project" value="UniProtKB-SubCell"/>
</dbReference>
<dbReference type="AlphaFoldDB" id="A0A1I8BSR4"/>
<dbReference type="PANTHER" id="PTHR46179">
    <property type="entry name" value="ZINC FINGER PROTEIN"/>
    <property type="match status" value="1"/>
</dbReference>
<keyword evidence="6" id="KW-0804">Transcription</keyword>
<evidence type="ECO:0000313" key="10">
    <source>
        <dbReference type="Proteomes" id="UP000095281"/>
    </source>
</evidence>
<organism evidence="10 11">
    <name type="scientific">Meloidogyne hapla</name>
    <name type="common">Root-knot nematode worm</name>
    <dbReference type="NCBI Taxonomy" id="6305"/>
    <lineage>
        <taxon>Eukaryota</taxon>
        <taxon>Metazoa</taxon>
        <taxon>Ecdysozoa</taxon>
        <taxon>Nematoda</taxon>
        <taxon>Chromadorea</taxon>
        <taxon>Rhabditida</taxon>
        <taxon>Tylenchina</taxon>
        <taxon>Tylenchomorpha</taxon>
        <taxon>Tylenchoidea</taxon>
        <taxon>Meloidogynidae</taxon>
        <taxon>Meloidogyninae</taxon>
        <taxon>Meloidogyne</taxon>
    </lineage>
</organism>
<evidence type="ECO:0000256" key="3">
    <source>
        <dbReference type="ARBA" id="ARBA00022771"/>
    </source>
</evidence>
<accession>A0A1I8BSR4</accession>
<keyword evidence="5" id="KW-0805">Transcription regulation</keyword>
<dbReference type="PANTHER" id="PTHR46179:SF13">
    <property type="entry name" value="C2H2-TYPE DOMAIN-CONTAINING PROTEIN"/>
    <property type="match status" value="1"/>
</dbReference>
<dbReference type="OMA" id="KYELYEC"/>
<dbReference type="InterPro" id="IPR051061">
    <property type="entry name" value="Zinc_finger_trans_reg"/>
</dbReference>
<dbReference type="WBParaSite" id="MhA1_Contig53.frz3.gene5">
    <property type="protein sequence ID" value="MhA1_Contig53.frz3.gene5"/>
    <property type="gene ID" value="MhA1_Contig53.frz3.gene5"/>
</dbReference>
<name>A0A1I8BSR4_MELHA</name>
<keyword evidence="2" id="KW-0479">Metal-binding</keyword>
<keyword evidence="3 8" id="KW-0863">Zinc-finger</keyword>
<protein>
    <submittedName>
        <fullName evidence="11">C2H2-type domain-containing protein</fullName>
    </submittedName>
</protein>
<comment type="subcellular location">
    <subcellularLocation>
        <location evidence="1">Nucleus</location>
    </subcellularLocation>
</comment>
<evidence type="ECO:0000256" key="4">
    <source>
        <dbReference type="ARBA" id="ARBA00022833"/>
    </source>
</evidence>
<evidence type="ECO:0000259" key="9">
    <source>
        <dbReference type="PROSITE" id="PS50157"/>
    </source>
</evidence>
<dbReference type="Proteomes" id="UP000095281">
    <property type="component" value="Unplaced"/>
</dbReference>
<dbReference type="Gene3D" id="3.30.160.60">
    <property type="entry name" value="Classic Zinc Finger"/>
    <property type="match status" value="1"/>
</dbReference>
<dbReference type="GO" id="GO:0006357">
    <property type="term" value="P:regulation of transcription by RNA polymerase II"/>
    <property type="evidence" value="ECO:0007669"/>
    <property type="project" value="TreeGrafter"/>
</dbReference>
<keyword evidence="4" id="KW-0862">Zinc</keyword>
<evidence type="ECO:0000256" key="7">
    <source>
        <dbReference type="ARBA" id="ARBA00023242"/>
    </source>
</evidence>
<evidence type="ECO:0000313" key="11">
    <source>
        <dbReference type="WBParaSite" id="MhA1_Contig53.frz3.gene5"/>
    </source>
</evidence>
<evidence type="ECO:0000256" key="2">
    <source>
        <dbReference type="ARBA" id="ARBA00022723"/>
    </source>
</evidence>
<proteinExistence type="predicted"/>
<keyword evidence="10" id="KW-1185">Reference proteome</keyword>
<sequence length="338" mass="38833">MEGKIRCRLCTEVFNEAHSLEAHIATTHIYYTPYECEFCGNALFPTDRALRDHYRNIHNVEDFVIKYRVNPELEKRKEMLDQLMLDSTNLTFKEQQQQAPYGAFASQLLQTCTTQLLREQLTKSELFARRDDFKVEDYFSPETANVSNNHFGPSTSDGVLTENSTQKQYLQDPKPLFGHLAQNELICVGSMNGSGDDFINTTIAKQNGSKKRYRRKINSDGSIEPKIEINGVMEEEKVTMVECIDCKRKVGKYRNSMLIHTSTHHCDQPIFECIGEGCDKKWYSLSARTKEHIESKHGGNSSLLKDNRAVLMPMMKAKTAKLFPDYYSLATNLRELLQ</sequence>
<dbReference type="PROSITE" id="PS50157">
    <property type="entry name" value="ZINC_FINGER_C2H2_2"/>
    <property type="match status" value="1"/>
</dbReference>
<keyword evidence="7" id="KW-0539">Nucleus</keyword>
<evidence type="ECO:0000256" key="5">
    <source>
        <dbReference type="ARBA" id="ARBA00023015"/>
    </source>
</evidence>
<feature type="domain" description="C2H2-type" evidence="9">
    <location>
        <begin position="5"/>
        <end position="33"/>
    </location>
</feature>
<evidence type="ECO:0000256" key="6">
    <source>
        <dbReference type="ARBA" id="ARBA00023163"/>
    </source>
</evidence>
<dbReference type="GO" id="GO:0008270">
    <property type="term" value="F:zinc ion binding"/>
    <property type="evidence" value="ECO:0007669"/>
    <property type="project" value="UniProtKB-KW"/>
</dbReference>
<dbReference type="SMART" id="SM00355">
    <property type="entry name" value="ZnF_C2H2"/>
    <property type="match status" value="4"/>
</dbReference>
<evidence type="ECO:0000256" key="8">
    <source>
        <dbReference type="PROSITE-ProRule" id="PRU00042"/>
    </source>
</evidence>
<evidence type="ECO:0000256" key="1">
    <source>
        <dbReference type="ARBA" id="ARBA00004123"/>
    </source>
</evidence>